<comment type="caution">
    <text evidence="9">Lacks conserved residue(s) required for the propagation of feature annotation.</text>
</comment>
<accession>A0A9Q0I6L3</accession>
<dbReference type="CDD" id="cd00104">
    <property type="entry name" value="KAZAL_FS"/>
    <property type="match status" value="1"/>
</dbReference>
<gene>
    <name evidence="14" type="ORF">NHX12_010843</name>
</gene>
<feature type="domain" description="Thyroglobulin type-1" evidence="12">
    <location>
        <begin position="304"/>
        <end position="366"/>
    </location>
</feature>
<proteinExistence type="predicted"/>
<evidence type="ECO:0000256" key="2">
    <source>
        <dbReference type="ARBA" id="ARBA00022525"/>
    </source>
</evidence>
<comment type="subcellular location">
    <subcellularLocation>
        <location evidence="1">Secreted</location>
        <location evidence="1">Extracellular space</location>
        <location evidence="1">Extracellular matrix</location>
    </subcellularLocation>
</comment>
<evidence type="ECO:0000256" key="7">
    <source>
        <dbReference type="ARBA" id="ARBA00023180"/>
    </source>
</evidence>
<evidence type="ECO:0000259" key="13">
    <source>
        <dbReference type="PROSITE" id="PS51465"/>
    </source>
</evidence>
<dbReference type="SUPFAM" id="SSF100895">
    <property type="entry name" value="Kazal-type serine protease inhibitors"/>
    <property type="match status" value="1"/>
</dbReference>
<evidence type="ECO:0000313" key="14">
    <source>
        <dbReference type="EMBL" id="KAJ3587245.1"/>
    </source>
</evidence>
<feature type="domain" description="Kazal-like" evidence="13">
    <location>
        <begin position="146"/>
        <end position="197"/>
    </location>
</feature>
<evidence type="ECO:0000256" key="6">
    <source>
        <dbReference type="ARBA" id="ARBA00023157"/>
    </source>
</evidence>
<protein>
    <submittedName>
        <fullName evidence="14">Uncharacterized protein</fullName>
    </submittedName>
</protein>
<evidence type="ECO:0000256" key="11">
    <source>
        <dbReference type="SAM" id="SignalP"/>
    </source>
</evidence>
<dbReference type="SUPFAM" id="SSF47473">
    <property type="entry name" value="EF-hand"/>
    <property type="match status" value="1"/>
</dbReference>
<dbReference type="GO" id="GO:0005615">
    <property type="term" value="C:extracellular space"/>
    <property type="evidence" value="ECO:0007669"/>
    <property type="project" value="TreeGrafter"/>
</dbReference>
<dbReference type="Pfam" id="PF07648">
    <property type="entry name" value="Kazal_2"/>
    <property type="match status" value="1"/>
</dbReference>
<dbReference type="SMART" id="SM00211">
    <property type="entry name" value="TY"/>
    <property type="match status" value="1"/>
</dbReference>
<name>A0A9Q0I6L3_9TELE</name>
<dbReference type="OrthoDB" id="8875634at2759"/>
<dbReference type="GO" id="GO:0050840">
    <property type="term" value="F:extracellular matrix binding"/>
    <property type="evidence" value="ECO:0007669"/>
    <property type="project" value="TreeGrafter"/>
</dbReference>
<keyword evidence="8" id="KW-0357">Heparan sulfate</keyword>
<dbReference type="InterPro" id="IPR002350">
    <property type="entry name" value="Kazal_dom"/>
</dbReference>
<feature type="region of interest" description="Disordered" evidence="10">
    <location>
        <begin position="358"/>
        <end position="431"/>
    </location>
</feature>
<dbReference type="SMART" id="SM00280">
    <property type="entry name" value="KAZAL"/>
    <property type="match status" value="1"/>
</dbReference>
<dbReference type="GO" id="GO:0005518">
    <property type="term" value="F:collagen binding"/>
    <property type="evidence" value="ECO:0007669"/>
    <property type="project" value="TreeGrafter"/>
</dbReference>
<dbReference type="FunFam" id="3.30.60.30:FF:000003">
    <property type="entry name" value="SPARC/osteonectin, cwcv and kazal-like domains proteoglycan 3"/>
    <property type="match status" value="1"/>
</dbReference>
<evidence type="ECO:0000259" key="12">
    <source>
        <dbReference type="PROSITE" id="PS51162"/>
    </source>
</evidence>
<evidence type="ECO:0000256" key="9">
    <source>
        <dbReference type="PROSITE-ProRule" id="PRU00500"/>
    </source>
</evidence>
<evidence type="ECO:0000256" key="8">
    <source>
        <dbReference type="ARBA" id="ARBA00023207"/>
    </source>
</evidence>
<dbReference type="PANTHER" id="PTHR13866">
    <property type="entry name" value="SPARC OSTEONECTIN"/>
    <property type="match status" value="1"/>
</dbReference>
<dbReference type="Pfam" id="PF00086">
    <property type="entry name" value="Thyroglobulin_1"/>
    <property type="match status" value="1"/>
</dbReference>
<keyword evidence="7" id="KW-0325">Glycoprotein</keyword>
<dbReference type="InterPro" id="IPR000716">
    <property type="entry name" value="Thyroglobulin_1"/>
</dbReference>
<keyword evidence="2" id="KW-0964">Secreted</keyword>
<dbReference type="Proteomes" id="UP001148018">
    <property type="component" value="Unassembled WGS sequence"/>
</dbReference>
<keyword evidence="3" id="KW-0272">Extracellular matrix</keyword>
<dbReference type="InterPro" id="IPR011992">
    <property type="entry name" value="EF-hand-dom_pair"/>
</dbReference>
<dbReference type="Gene3D" id="4.10.800.10">
    <property type="entry name" value="Thyroglobulin type-1"/>
    <property type="match status" value="1"/>
</dbReference>
<dbReference type="PANTHER" id="PTHR13866:SF17">
    <property type="entry name" value="TESTICAN-1"/>
    <property type="match status" value="1"/>
</dbReference>
<dbReference type="Gene3D" id="3.30.60.30">
    <property type="match status" value="1"/>
</dbReference>
<dbReference type="PROSITE" id="PS51162">
    <property type="entry name" value="THYROGLOBULIN_1_2"/>
    <property type="match status" value="1"/>
</dbReference>
<keyword evidence="6" id="KW-1015">Disulfide bond</keyword>
<dbReference type="Pfam" id="PF10591">
    <property type="entry name" value="SPARC_Ca_bdg"/>
    <property type="match status" value="1"/>
</dbReference>
<keyword evidence="5" id="KW-0654">Proteoglycan</keyword>
<keyword evidence="4 11" id="KW-0732">Signal</keyword>
<evidence type="ECO:0000256" key="5">
    <source>
        <dbReference type="ARBA" id="ARBA00022974"/>
    </source>
</evidence>
<dbReference type="InterPro" id="IPR036857">
    <property type="entry name" value="Thyroglobulin_1_sf"/>
</dbReference>
<sequence>MLVSVVPLMTLVLSRLPAGCLSINKDHMLDSDRWLSGVSEKDGYWDKFRDEDYFRSWPPTRSLDQERERRPHRHQPPGAEDPGSPATSPPDGPDATKDPCLRVRCSPHKVCVSRDLLTAVCTRRKQPTHSIKARKGSIGSRHRLAAGAHGKCRLCPGSRSSSVCGSDGHTYSSKCKLEFHGCLSGKVISVKCDGPCPCLPGQEASKPTHRTTQAVCSDRDLRSLGSRLKVWFGVLHLDANRDLKASDSSDSAPGRFDTSILPICKDSLGWMFNKLDVNFDLLLDQSELSTLYLDKYELCMKPLFNSCDSFKDGKLSNNEWNALPEPEEQGSAAGSTEEYQGTGQCWCVDKYGNEIAGSRKQGNPSCDEDQEASGDFGSGGAVLLLNDQEEEPSVSGRGRQKEGRGRIRHRRAIEDDEDEGEEKDDEMGYIW</sequence>
<evidence type="ECO:0000256" key="1">
    <source>
        <dbReference type="ARBA" id="ARBA00004498"/>
    </source>
</evidence>
<dbReference type="GO" id="GO:0005509">
    <property type="term" value="F:calcium ion binding"/>
    <property type="evidence" value="ECO:0007669"/>
    <property type="project" value="InterPro"/>
</dbReference>
<dbReference type="CDD" id="cd00191">
    <property type="entry name" value="TY"/>
    <property type="match status" value="1"/>
</dbReference>
<feature type="compositionally biased region" description="Acidic residues" evidence="10">
    <location>
        <begin position="414"/>
        <end position="431"/>
    </location>
</feature>
<evidence type="ECO:0000256" key="4">
    <source>
        <dbReference type="ARBA" id="ARBA00022729"/>
    </source>
</evidence>
<feature type="region of interest" description="Disordered" evidence="10">
    <location>
        <begin position="59"/>
        <end position="98"/>
    </location>
</feature>
<feature type="signal peptide" evidence="11">
    <location>
        <begin position="1"/>
        <end position="22"/>
    </location>
</feature>
<comment type="caution">
    <text evidence="14">The sequence shown here is derived from an EMBL/GenBank/DDBJ whole genome shotgun (WGS) entry which is preliminary data.</text>
</comment>
<keyword evidence="15" id="KW-1185">Reference proteome</keyword>
<evidence type="ECO:0000313" key="15">
    <source>
        <dbReference type="Proteomes" id="UP001148018"/>
    </source>
</evidence>
<dbReference type="InterPro" id="IPR019577">
    <property type="entry name" value="SPARC/Testican_Ca-bd-dom"/>
</dbReference>
<dbReference type="SUPFAM" id="SSF57610">
    <property type="entry name" value="Thyroglobulin type-1 domain"/>
    <property type="match status" value="1"/>
</dbReference>
<dbReference type="AlphaFoldDB" id="A0A9Q0I6L3"/>
<dbReference type="EMBL" id="JANIIK010000116">
    <property type="protein sequence ID" value="KAJ3587245.1"/>
    <property type="molecule type" value="Genomic_DNA"/>
</dbReference>
<organism evidence="14 15">
    <name type="scientific">Muraenolepis orangiensis</name>
    <name type="common">Patagonian moray cod</name>
    <dbReference type="NCBI Taxonomy" id="630683"/>
    <lineage>
        <taxon>Eukaryota</taxon>
        <taxon>Metazoa</taxon>
        <taxon>Chordata</taxon>
        <taxon>Craniata</taxon>
        <taxon>Vertebrata</taxon>
        <taxon>Euteleostomi</taxon>
        <taxon>Actinopterygii</taxon>
        <taxon>Neopterygii</taxon>
        <taxon>Teleostei</taxon>
        <taxon>Neoteleostei</taxon>
        <taxon>Acanthomorphata</taxon>
        <taxon>Zeiogadaria</taxon>
        <taxon>Gadariae</taxon>
        <taxon>Gadiformes</taxon>
        <taxon>Muraenolepidoidei</taxon>
        <taxon>Muraenolepididae</taxon>
        <taxon>Muraenolepis</taxon>
    </lineage>
</organism>
<reference evidence="14" key="1">
    <citation type="submission" date="2022-07" db="EMBL/GenBank/DDBJ databases">
        <title>Chromosome-level genome of Muraenolepis orangiensis.</title>
        <authorList>
            <person name="Kim J."/>
        </authorList>
    </citation>
    <scope>NUCLEOTIDE SEQUENCE</scope>
    <source>
        <strain evidence="14">KU_S4_2022</strain>
        <tissue evidence="14">Muscle</tissue>
    </source>
</reference>
<dbReference type="Gene3D" id="1.10.238.10">
    <property type="entry name" value="EF-hand"/>
    <property type="match status" value="1"/>
</dbReference>
<evidence type="ECO:0000256" key="10">
    <source>
        <dbReference type="SAM" id="MobiDB-lite"/>
    </source>
</evidence>
<feature type="chain" id="PRO_5040239390" evidence="11">
    <location>
        <begin position="23"/>
        <end position="431"/>
    </location>
</feature>
<dbReference type="PROSITE" id="PS51465">
    <property type="entry name" value="KAZAL_2"/>
    <property type="match status" value="1"/>
</dbReference>
<evidence type="ECO:0000256" key="3">
    <source>
        <dbReference type="ARBA" id="ARBA00022530"/>
    </source>
</evidence>
<dbReference type="InterPro" id="IPR036058">
    <property type="entry name" value="Kazal_dom_sf"/>
</dbReference>